<evidence type="ECO:0000313" key="4">
    <source>
        <dbReference type="EMBL" id="MFC7614305.1"/>
    </source>
</evidence>
<name>A0ABW2TMP3_9PSEU</name>
<feature type="compositionally biased region" description="Low complexity" evidence="2">
    <location>
        <begin position="210"/>
        <end position="219"/>
    </location>
</feature>
<protein>
    <submittedName>
        <fullName evidence="4">PAS domain-containing protein</fullName>
    </submittedName>
</protein>
<organism evidence="4 5">
    <name type="scientific">Actinokineospora soli</name>
    <dbReference type="NCBI Taxonomy" id="1048753"/>
    <lineage>
        <taxon>Bacteria</taxon>
        <taxon>Bacillati</taxon>
        <taxon>Actinomycetota</taxon>
        <taxon>Actinomycetes</taxon>
        <taxon>Pseudonocardiales</taxon>
        <taxon>Pseudonocardiaceae</taxon>
        <taxon>Actinokineospora</taxon>
    </lineage>
</organism>
<keyword evidence="5" id="KW-1185">Reference proteome</keyword>
<evidence type="ECO:0000256" key="1">
    <source>
        <dbReference type="ARBA" id="ARBA00022801"/>
    </source>
</evidence>
<sequence>MVEADDHNETADESLAGLLEDDAEDLYEHAPCGYLSTLMDGTVARINTTLLEWLGYRRDEVVGRRRFADLLSVGGRIYYETHLGPTLAMHGEVNGIALELVTADGDRIPVLVTAAVKVFDDGGTRLIRTTVFDARDRRAYEQELLRARKQADRERDRARTLATTLQRTLLPPTLMTVPGVDAAAYYHPASPDEVGGDFYDLFPSRTAPGASSSVTSPARAPSPPRSPR</sequence>
<proteinExistence type="predicted"/>
<feature type="domain" description="PAS" evidence="3">
    <location>
        <begin position="19"/>
        <end position="71"/>
    </location>
</feature>
<dbReference type="PANTHER" id="PTHR43156:SF2">
    <property type="entry name" value="STAGE II SPORULATION PROTEIN E"/>
    <property type="match status" value="1"/>
</dbReference>
<dbReference type="PROSITE" id="PS50112">
    <property type="entry name" value="PAS"/>
    <property type="match status" value="1"/>
</dbReference>
<dbReference type="Gene3D" id="3.60.40.10">
    <property type="entry name" value="PPM-type phosphatase domain"/>
    <property type="match status" value="1"/>
</dbReference>
<dbReference type="InterPro" id="IPR036457">
    <property type="entry name" value="PPM-type-like_dom_sf"/>
</dbReference>
<reference evidence="5" key="1">
    <citation type="journal article" date="2019" name="Int. J. Syst. Evol. Microbiol.">
        <title>The Global Catalogue of Microorganisms (GCM) 10K type strain sequencing project: providing services to taxonomists for standard genome sequencing and annotation.</title>
        <authorList>
            <consortium name="The Broad Institute Genomics Platform"/>
            <consortium name="The Broad Institute Genome Sequencing Center for Infectious Disease"/>
            <person name="Wu L."/>
            <person name="Ma J."/>
        </authorList>
    </citation>
    <scope>NUCLEOTIDE SEQUENCE [LARGE SCALE GENOMIC DNA]</scope>
    <source>
        <strain evidence="5">JCM 17695</strain>
    </source>
</reference>
<evidence type="ECO:0000256" key="2">
    <source>
        <dbReference type="SAM" id="MobiDB-lite"/>
    </source>
</evidence>
<dbReference type="InterPro" id="IPR035965">
    <property type="entry name" value="PAS-like_dom_sf"/>
</dbReference>
<dbReference type="CDD" id="cd00130">
    <property type="entry name" value="PAS"/>
    <property type="match status" value="1"/>
</dbReference>
<keyword evidence="1" id="KW-0378">Hydrolase</keyword>
<evidence type="ECO:0000313" key="5">
    <source>
        <dbReference type="Proteomes" id="UP001596512"/>
    </source>
</evidence>
<gene>
    <name evidence="4" type="ORF">ACFQV2_12955</name>
</gene>
<accession>A0ABW2TMP3</accession>
<dbReference type="SMART" id="SM00091">
    <property type="entry name" value="PAS"/>
    <property type="match status" value="1"/>
</dbReference>
<dbReference type="InterPro" id="IPR052016">
    <property type="entry name" value="Bact_Sigma-Reg"/>
</dbReference>
<evidence type="ECO:0000259" key="3">
    <source>
        <dbReference type="PROSITE" id="PS50112"/>
    </source>
</evidence>
<dbReference type="NCBIfam" id="TIGR00229">
    <property type="entry name" value="sensory_box"/>
    <property type="match status" value="1"/>
</dbReference>
<comment type="caution">
    <text evidence="4">The sequence shown here is derived from an EMBL/GenBank/DDBJ whole genome shotgun (WGS) entry which is preliminary data.</text>
</comment>
<dbReference type="PANTHER" id="PTHR43156">
    <property type="entry name" value="STAGE II SPORULATION PROTEIN E-RELATED"/>
    <property type="match status" value="1"/>
</dbReference>
<dbReference type="Gene3D" id="3.30.450.20">
    <property type="entry name" value="PAS domain"/>
    <property type="match status" value="1"/>
</dbReference>
<dbReference type="SUPFAM" id="SSF55785">
    <property type="entry name" value="PYP-like sensor domain (PAS domain)"/>
    <property type="match status" value="1"/>
</dbReference>
<dbReference type="Pfam" id="PF13426">
    <property type="entry name" value="PAS_9"/>
    <property type="match status" value="1"/>
</dbReference>
<dbReference type="EMBL" id="JBHTEY010000004">
    <property type="protein sequence ID" value="MFC7614305.1"/>
    <property type="molecule type" value="Genomic_DNA"/>
</dbReference>
<feature type="region of interest" description="Disordered" evidence="2">
    <location>
        <begin position="197"/>
        <end position="228"/>
    </location>
</feature>
<dbReference type="InterPro" id="IPR000014">
    <property type="entry name" value="PAS"/>
</dbReference>
<dbReference type="Proteomes" id="UP001596512">
    <property type="component" value="Unassembled WGS sequence"/>
</dbReference>